<gene>
    <name evidence="2" type="ORF">A2618_02530</name>
</gene>
<evidence type="ECO:0000259" key="1">
    <source>
        <dbReference type="Pfam" id="PF00535"/>
    </source>
</evidence>
<organism evidence="2 3">
    <name type="scientific">Candidatus Collierbacteria bacterium RIFOXYD1_FULL_46_26</name>
    <dbReference type="NCBI Taxonomy" id="1817732"/>
    <lineage>
        <taxon>Bacteria</taxon>
        <taxon>Candidatus Collieribacteriota</taxon>
    </lineage>
</organism>
<reference evidence="2 3" key="1">
    <citation type="journal article" date="2016" name="Nat. Commun.">
        <title>Thousands of microbial genomes shed light on interconnected biogeochemical processes in an aquifer system.</title>
        <authorList>
            <person name="Anantharaman K."/>
            <person name="Brown C.T."/>
            <person name="Hug L.A."/>
            <person name="Sharon I."/>
            <person name="Castelle C.J."/>
            <person name="Probst A.J."/>
            <person name="Thomas B.C."/>
            <person name="Singh A."/>
            <person name="Wilkins M.J."/>
            <person name="Karaoz U."/>
            <person name="Brodie E.L."/>
            <person name="Williams K.H."/>
            <person name="Hubbard S.S."/>
            <person name="Banfield J.F."/>
        </authorList>
    </citation>
    <scope>NUCLEOTIDE SEQUENCE [LARGE SCALE GENOMIC DNA]</scope>
</reference>
<dbReference type="Gene3D" id="3.90.550.10">
    <property type="entry name" value="Spore Coat Polysaccharide Biosynthesis Protein SpsA, Chain A"/>
    <property type="match status" value="1"/>
</dbReference>
<dbReference type="SUPFAM" id="SSF53448">
    <property type="entry name" value="Nucleotide-diphospho-sugar transferases"/>
    <property type="match status" value="1"/>
</dbReference>
<name>A0A1F5FX84_9BACT</name>
<sequence>MTKPDISIIILNYNAEKFLRETLKSVACQKGLSIETIVVDNNSSDNSRAMVKKEFPTVKWVQRHTSLGFSAGNNAGLPYAHAETILFLNPDASFIKSTDLKKCYRKLWSDSTIGALTARVNLVLTGGIDVTCHRGFPTPWAALTHFAGLSKLFPTIPLFNQYTKSYLGYTTEHEIDAVGGMFMLMRRAVGDQLGWWDEDYPLYGEDIDFCYRIHQAGYRNLYWPEVTVLHYKGVVTGMSAQSRQVSTANKATIKRVKGWSIQAMELFYRKHYQKKYPFFITWLVYLGIKLLKFRRVTLA</sequence>
<dbReference type="AlphaFoldDB" id="A0A1F5FX84"/>
<evidence type="ECO:0000313" key="3">
    <source>
        <dbReference type="Proteomes" id="UP000177921"/>
    </source>
</evidence>
<evidence type="ECO:0000313" key="2">
    <source>
        <dbReference type="EMBL" id="OGD84227.1"/>
    </source>
</evidence>
<dbReference type="Proteomes" id="UP000177921">
    <property type="component" value="Unassembled WGS sequence"/>
</dbReference>
<feature type="domain" description="Glycosyltransferase 2-like" evidence="1">
    <location>
        <begin position="7"/>
        <end position="126"/>
    </location>
</feature>
<dbReference type="CDD" id="cd04186">
    <property type="entry name" value="GT_2_like_c"/>
    <property type="match status" value="1"/>
</dbReference>
<dbReference type="InterPro" id="IPR001173">
    <property type="entry name" value="Glyco_trans_2-like"/>
</dbReference>
<dbReference type="Pfam" id="PF00535">
    <property type="entry name" value="Glycos_transf_2"/>
    <property type="match status" value="1"/>
</dbReference>
<accession>A0A1F5FX84</accession>
<dbReference type="InterPro" id="IPR029044">
    <property type="entry name" value="Nucleotide-diphossugar_trans"/>
</dbReference>
<dbReference type="PANTHER" id="PTHR43179">
    <property type="entry name" value="RHAMNOSYLTRANSFERASE WBBL"/>
    <property type="match status" value="1"/>
</dbReference>
<proteinExistence type="predicted"/>
<comment type="caution">
    <text evidence="2">The sequence shown here is derived from an EMBL/GenBank/DDBJ whole genome shotgun (WGS) entry which is preliminary data.</text>
</comment>
<dbReference type="EMBL" id="MFAR01000041">
    <property type="protein sequence ID" value="OGD84227.1"/>
    <property type="molecule type" value="Genomic_DNA"/>
</dbReference>
<protein>
    <recommendedName>
        <fullName evidence="1">Glycosyltransferase 2-like domain-containing protein</fullName>
    </recommendedName>
</protein>
<dbReference type="PANTHER" id="PTHR43179:SF7">
    <property type="entry name" value="RHAMNOSYLTRANSFERASE WBBL"/>
    <property type="match status" value="1"/>
</dbReference>